<dbReference type="PANTHER" id="PTHR45947">
    <property type="entry name" value="SULFOQUINOVOSYL TRANSFERASE SQD2"/>
    <property type="match status" value="1"/>
</dbReference>
<reference evidence="3" key="1">
    <citation type="journal article" date="2019" name="Int. J. Syst. Evol. Microbiol.">
        <title>The Global Catalogue of Microorganisms (GCM) 10K type strain sequencing project: providing services to taxonomists for standard genome sequencing and annotation.</title>
        <authorList>
            <consortium name="The Broad Institute Genomics Platform"/>
            <consortium name="The Broad Institute Genome Sequencing Center for Infectious Disease"/>
            <person name="Wu L."/>
            <person name="Ma J."/>
        </authorList>
    </citation>
    <scope>NUCLEOTIDE SEQUENCE [LARGE SCALE GENOMIC DNA]</scope>
    <source>
        <strain evidence="3">NBRC 112502</strain>
    </source>
</reference>
<feature type="domain" description="Glycosyltransferase subfamily 4-like N-terminal" evidence="1">
    <location>
        <begin position="19"/>
        <end position="210"/>
    </location>
</feature>
<name>A0ABQ6A8Y5_9PROT</name>
<evidence type="ECO:0000259" key="1">
    <source>
        <dbReference type="Pfam" id="PF13439"/>
    </source>
</evidence>
<keyword evidence="3" id="KW-1185">Reference proteome</keyword>
<proteinExistence type="predicted"/>
<dbReference type="Pfam" id="PF13692">
    <property type="entry name" value="Glyco_trans_1_4"/>
    <property type="match status" value="1"/>
</dbReference>
<gene>
    <name evidence="2" type="ORF">GCM10010909_24660</name>
</gene>
<dbReference type="InterPro" id="IPR028098">
    <property type="entry name" value="Glyco_trans_4-like_N"/>
</dbReference>
<dbReference type="GO" id="GO:0016740">
    <property type="term" value="F:transferase activity"/>
    <property type="evidence" value="ECO:0007669"/>
    <property type="project" value="UniProtKB-KW"/>
</dbReference>
<dbReference type="Pfam" id="PF13439">
    <property type="entry name" value="Glyco_transf_4"/>
    <property type="match status" value="1"/>
</dbReference>
<dbReference type="RefSeq" id="WP_284258537.1">
    <property type="nucleotide sequence ID" value="NZ_BSOS01000067.1"/>
</dbReference>
<dbReference type="SUPFAM" id="SSF53756">
    <property type="entry name" value="UDP-Glycosyltransferase/glycogen phosphorylase"/>
    <property type="match status" value="1"/>
</dbReference>
<evidence type="ECO:0000313" key="2">
    <source>
        <dbReference type="EMBL" id="GLR67785.1"/>
    </source>
</evidence>
<accession>A0ABQ6A8Y5</accession>
<dbReference type="PANTHER" id="PTHR45947:SF3">
    <property type="entry name" value="SULFOQUINOVOSYL TRANSFERASE SQD2"/>
    <property type="match status" value="1"/>
</dbReference>
<comment type="caution">
    <text evidence="2">The sequence shown here is derived from an EMBL/GenBank/DDBJ whole genome shotgun (WGS) entry which is preliminary data.</text>
</comment>
<organism evidence="2 3">
    <name type="scientific">Acidocella aquatica</name>
    <dbReference type="NCBI Taxonomy" id="1922313"/>
    <lineage>
        <taxon>Bacteria</taxon>
        <taxon>Pseudomonadati</taxon>
        <taxon>Pseudomonadota</taxon>
        <taxon>Alphaproteobacteria</taxon>
        <taxon>Acetobacterales</taxon>
        <taxon>Acidocellaceae</taxon>
        <taxon>Acidocella</taxon>
    </lineage>
</organism>
<dbReference type="EMBL" id="BSOS01000067">
    <property type="protein sequence ID" value="GLR67785.1"/>
    <property type="molecule type" value="Genomic_DNA"/>
</dbReference>
<dbReference type="CDD" id="cd03801">
    <property type="entry name" value="GT4_PimA-like"/>
    <property type="match status" value="1"/>
</dbReference>
<dbReference type="InterPro" id="IPR050194">
    <property type="entry name" value="Glycosyltransferase_grp1"/>
</dbReference>
<evidence type="ECO:0000313" key="3">
    <source>
        <dbReference type="Proteomes" id="UP001156641"/>
    </source>
</evidence>
<dbReference type="Gene3D" id="3.40.50.2000">
    <property type="entry name" value="Glycogen Phosphorylase B"/>
    <property type="match status" value="2"/>
</dbReference>
<protein>
    <submittedName>
        <fullName evidence="2">Glycosyl transferase</fullName>
    </submittedName>
</protein>
<dbReference type="Proteomes" id="UP001156641">
    <property type="component" value="Unassembled WGS sequence"/>
</dbReference>
<sequence length="418" mass="44009">MKILYLNLDRGIPVLGDKGASVHVRSFINAADTLGHEVLLACATLGEGNPHPPAHLLHVGGKPSAARLASECAAAKLPLSALEDPITSRELTRLAYDLTAPEKIYEALAAINFVPDLVYERHALFHCSGAAIAAHYGVPRLLEVNAPLIHEQRTFRGLRLEAQAQRTERASYRGADAIIAVSGGVAEHVGAVLGHSRNVHIVPNGVDLTRFTADAAAGNALRQRLNLGDAPVLGFIGSFKPWHGVSFLLDVFADLLPQFPTLHLLAVGEGPEREAVQARAAALGLGARVIMPGRVAHDEIPAWLSAMTLTAAPYLPQPDFYFSPMKIVESLASGRPVVAPDIGEISTVIRHGQNGMLYAPGDAAQCRAAIAGLLANPAARATMGAAAAQDAAGRGWAAVVGRILTLAPENLPARMTMA</sequence>
<keyword evidence="2" id="KW-0808">Transferase</keyword>